<protein>
    <submittedName>
        <fullName evidence="2">Acriflavine resistance protein B</fullName>
    </submittedName>
</protein>
<feature type="transmembrane region" description="Helical" evidence="1">
    <location>
        <begin position="1051"/>
        <end position="1077"/>
    </location>
</feature>
<dbReference type="SUPFAM" id="SSF82693">
    <property type="entry name" value="Multidrug efflux transporter AcrB pore domain, PN1, PN2, PC1 and PC2 subdomains"/>
    <property type="match status" value="3"/>
</dbReference>
<dbReference type="Pfam" id="PF00873">
    <property type="entry name" value="ACR_tran"/>
    <property type="match status" value="1"/>
</dbReference>
<dbReference type="GO" id="GO:0042910">
    <property type="term" value="F:xenobiotic transmembrane transporter activity"/>
    <property type="evidence" value="ECO:0007669"/>
    <property type="project" value="TreeGrafter"/>
</dbReference>
<dbReference type="AlphaFoldDB" id="A0A0D2HJ73"/>
<gene>
    <name evidence="2" type="ORF">X474_27700</name>
</gene>
<dbReference type="SUPFAM" id="SSF82866">
    <property type="entry name" value="Multidrug efflux transporter AcrB transmembrane domain"/>
    <property type="match status" value="2"/>
</dbReference>
<dbReference type="InterPro" id="IPR001036">
    <property type="entry name" value="Acrflvin-R"/>
</dbReference>
<feature type="transmembrane region" description="Helical" evidence="1">
    <location>
        <begin position="936"/>
        <end position="962"/>
    </location>
</feature>
<dbReference type="Gene3D" id="3.30.70.1320">
    <property type="entry name" value="Multidrug efflux transporter AcrB pore domain like"/>
    <property type="match status" value="1"/>
</dbReference>
<evidence type="ECO:0000313" key="3">
    <source>
        <dbReference type="Proteomes" id="UP000032233"/>
    </source>
</evidence>
<dbReference type="RefSeq" id="WP_044352887.1">
    <property type="nucleotide sequence ID" value="NZ_AZAC01000083.1"/>
</dbReference>
<accession>A0A0D2HJ73</accession>
<keyword evidence="1" id="KW-0812">Transmembrane</keyword>
<feature type="transmembrane region" description="Helical" evidence="1">
    <location>
        <begin position="495"/>
        <end position="516"/>
    </location>
</feature>
<sequence>MSNRIENPQDMPRLGPVARIVQPFLNSQVAIILILLAVSLGAAALWLTPREEEPQIVVPLADVFVQAPGASAREVEKLVATPLERLLWQIDGVEHVYSQSRPGGAVVTVRFFVGQDREESLVKLHNKIMMNQDQAPPLVRSWVVKPVEIDDVPIVTLTLHSTEYNDHQLRRMGEEAMARLARVMDTSRITLVGGRPREVRVELIPRLLSGFQVTAREVHQALAGADASLKAGRLSQGNRSFQVTSDSFLSHPEEVGDLVVGVHQNRPVYLRDVARIIDGPEEPASYTRIGFSQRYLKEKGQDPNQGSHPAVTLAVAKKPGTNAVMVAEDVLKKMHDLQKEILPQGVEVRVTRNYGETAQVKSNELLNSLFFAVITVVALLAFTLGWREALVVALAVPLSFALALFVNYLFGYTINRVTMFALILSLGLVVDDPITNVDNIQRHIIMGRRRPRWATLEAVQEVLPPVIMSTLAIIISFLPMFFITGMMGPYMAPMAANVPLTVTFSTLWALTVVPWLSYHLLKKKAPATPAGLDSSLTKADLASGFISRTYKAVVEPFLDSRAKRWLLLTIILVLLAASCSLAVLRKVPLKMLPFDNKNEFQLVLDLPEGQTLEETDRVVRHFERYLARVAEVTDFTSYVGISSPMDFNGMVRHYYLRQGGNVADIRINLAAKEKRKQQSHAIVLRLRRDLARIAEQYGVNLKLVETPPGPPVMSTLVAELEGSPDTPYNKLIKAAGHLKKAMAEEPNVVDIDDSAETPRTRIDFKIDKEKAGLHGVTTSRIVEALRLALSGTPAATIHLPHERQTLSVCLTLPRAHRSNLVSLGEMPVRSKSGHVLPLAELGNFVRSPSEQPIYHKDLKPVVFVYGEVAGRSPATAILDIQSRLEKDPLPQGMRANWQGEGEWHITLRVFRDLGLAFGAALMGIYILLVLQTGSFFIPLLLMVAIPLTMLGIMPGFWLLNLVAAHPVDIFPNPIFFTATSMIGMIALGGIVIRNSLVLIEFVQNAMAEHGFSLKQAILRCGAVRFRPIVLTALTTALGAWPITLDPIFSGLAWALIFGLFASTAFTLLVVPVAYYAVYHRKETISTNGKTGDNPVG</sequence>
<comment type="caution">
    <text evidence="2">The sequence shown here is derived from an EMBL/GenBank/DDBJ whole genome shotgun (WGS) entry which is preliminary data.</text>
</comment>
<dbReference type="OrthoDB" id="9807612at2"/>
<dbReference type="Gene3D" id="3.30.70.1440">
    <property type="entry name" value="Multidrug efflux transporter AcrB pore domain"/>
    <property type="match status" value="1"/>
</dbReference>
<dbReference type="PATRIC" id="fig|1429043.3.peg.5886"/>
<dbReference type="EMBL" id="AZAC01000083">
    <property type="protein sequence ID" value="KIX10728.1"/>
    <property type="molecule type" value="Genomic_DNA"/>
</dbReference>
<dbReference type="PANTHER" id="PTHR32063">
    <property type="match status" value="1"/>
</dbReference>
<feature type="transmembrane region" description="Helical" evidence="1">
    <location>
        <begin position="29"/>
        <end position="47"/>
    </location>
</feature>
<feature type="transmembrane region" description="Helical" evidence="1">
    <location>
        <begin position="565"/>
        <end position="584"/>
    </location>
</feature>
<dbReference type="GO" id="GO:0005886">
    <property type="term" value="C:plasma membrane"/>
    <property type="evidence" value="ECO:0007669"/>
    <property type="project" value="TreeGrafter"/>
</dbReference>
<keyword evidence="3" id="KW-1185">Reference proteome</keyword>
<dbReference type="Proteomes" id="UP000032233">
    <property type="component" value="Unassembled WGS sequence"/>
</dbReference>
<keyword evidence="1" id="KW-0472">Membrane</keyword>
<feature type="transmembrane region" description="Helical" evidence="1">
    <location>
        <begin position="974"/>
        <end position="992"/>
    </location>
</feature>
<keyword evidence="1" id="KW-1133">Transmembrane helix</keyword>
<dbReference type="STRING" id="1429043.X474_27700"/>
<dbReference type="Gene3D" id="3.30.2090.10">
    <property type="entry name" value="Multidrug efflux transporter AcrB TolC docking domain, DN and DC subdomains"/>
    <property type="match status" value="2"/>
</dbReference>
<dbReference type="InterPro" id="IPR027463">
    <property type="entry name" value="AcrB_DN_DC_subdom"/>
</dbReference>
<feature type="transmembrane region" description="Helical" evidence="1">
    <location>
        <begin position="390"/>
        <end position="410"/>
    </location>
</feature>
<evidence type="ECO:0000313" key="2">
    <source>
        <dbReference type="EMBL" id="KIX10728.1"/>
    </source>
</evidence>
<dbReference type="Gene3D" id="3.30.70.1430">
    <property type="entry name" value="Multidrug efflux transporter AcrB pore domain"/>
    <property type="match status" value="2"/>
</dbReference>
<dbReference type="InParanoid" id="A0A0D2HJ73"/>
<dbReference type="SUPFAM" id="SSF82714">
    <property type="entry name" value="Multidrug efflux transporter AcrB TolC docking domain, DN and DC subdomains"/>
    <property type="match status" value="2"/>
</dbReference>
<dbReference type="PANTHER" id="PTHR32063:SF16">
    <property type="entry name" value="CATION EFFLUX SYSTEM (ACRB_ACRD_ACRF FAMILY)"/>
    <property type="match status" value="1"/>
</dbReference>
<feature type="transmembrane region" description="Helical" evidence="1">
    <location>
        <begin position="462"/>
        <end position="483"/>
    </location>
</feature>
<reference evidence="2 3" key="1">
    <citation type="submission" date="2013-11" db="EMBL/GenBank/DDBJ databases">
        <title>Metagenomic analysis of a methanogenic consortium involved in long chain n-alkane degradation.</title>
        <authorList>
            <person name="Davidova I.A."/>
            <person name="Callaghan A.V."/>
            <person name="Wawrik B."/>
            <person name="Pruitt S."/>
            <person name="Marks C."/>
            <person name="Duncan K.E."/>
            <person name="Suflita J.M."/>
        </authorList>
    </citation>
    <scope>NUCLEOTIDE SEQUENCE [LARGE SCALE GENOMIC DNA]</scope>
    <source>
        <strain evidence="2 3">SPR</strain>
    </source>
</reference>
<evidence type="ECO:0000256" key="1">
    <source>
        <dbReference type="SAM" id="Phobius"/>
    </source>
</evidence>
<feature type="transmembrane region" description="Helical" evidence="1">
    <location>
        <begin position="365"/>
        <end position="384"/>
    </location>
</feature>
<dbReference type="Gene3D" id="1.20.1640.10">
    <property type="entry name" value="Multidrug efflux transporter AcrB transmembrane domain"/>
    <property type="match status" value="2"/>
</dbReference>
<proteinExistence type="predicted"/>
<dbReference type="PRINTS" id="PR00702">
    <property type="entry name" value="ACRIFLAVINRP"/>
</dbReference>
<feature type="transmembrane region" description="Helical" evidence="1">
    <location>
        <begin position="913"/>
        <end position="930"/>
    </location>
</feature>
<organism evidence="2 3">
    <name type="scientific">Dethiosulfatarculus sandiegensis</name>
    <dbReference type="NCBI Taxonomy" id="1429043"/>
    <lineage>
        <taxon>Bacteria</taxon>
        <taxon>Pseudomonadati</taxon>
        <taxon>Thermodesulfobacteriota</taxon>
        <taxon>Desulfarculia</taxon>
        <taxon>Desulfarculales</taxon>
        <taxon>Desulfarculaceae</taxon>
        <taxon>Dethiosulfatarculus</taxon>
    </lineage>
</organism>
<name>A0A0D2HJ73_9BACT</name>